<keyword evidence="8" id="KW-0902">Two-component regulatory system</keyword>
<protein>
    <recommendedName>
        <fullName evidence="2">histidine kinase</fullName>
        <ecNumber evidence="2">2.7.13.3</ecNumber>
    </recommendedName>
</protein>
<evidence type="ECO:0000259" key="10">
    <source>
        <dbReference type="Pfam" id="PF02518"/>
    </source>
</evidence>
<feature type="transmembrane region" description="Helical" evidence="9">
    <location>
        <begin position="12"/>
        <end position="35"/>
    </location>
</feature>
<dbReference type="EMBL" id="SJKD01000004">
    <property type="protein sequence ID" value="TCC48910.1"/>
    <property type="molecule type" value="Genomic_DNA"/>
</dbReference>
<dbReference type="GO" id="GO:0046983">
    <property type="term" value="F:protein dimerization activity"/>
    <property type="evidence" value="ECO:0007669"/>
    <property type="project" value="InterPro"/>
</dbReference>
<dbReference type="PANTHER" id="PTHR24421:SF10">
    <property type="entry name" value="NITRATE_NITRITE SENSOR PROTEIN NARQ"/>
    <property type="match status" value="1"/>
</dbReference>
<accession>A0A4R0JQZ9</accession>
<evidence type="ECO:0000256" key="5">
    <source>
        <dbReference type="ARBA" id="ARBA00022741"/>
    </source>
</evidence>
<gene>
    <name evidence="12" type="ORF">E0H75_20300</name>
</gene>
<organism evidence="12 13">
    <name type="scientific">Kribbella capetownensis</name>
    <dbReference type="NCBI Taxonomy" id="1572659"/>
    <lineage>
        <taxon>Bacteria</taxon>
        <taxon>Bacillati</taxon>
        <taxon>Actinomycetota</taxon>
        <taxon>Actinomycetes</taxon>
        <taxon>Propionibacteriales</taxon>
        <taxon>Kribbellaceae</taxon>
        <taxon>Kribbella</taxon>
    </lineage>
</organism>
<keyword evidence="9" id="KW-0472">Membrane</keyword>
<evidence type="ECO:0000313" key="12">
    <source>
        <dbReference type="EMBL" id="TCC48910.1"/>
    </source>
</evidence>
<evidence type="ECO:0000256" key="1">
    <source>
        <dbReference type="ARBA" id="ARBA00000085"/>
    </source>
</evidence>
<dbReference type="Pfam" id="PF07730">
    <property type="entry name" value="HisKA_3"/>
    <property type="match status" value="1"/>
</dbReference>
<keyword evidence="3" id="KW-0597">Phosphoprotein</keyword>
<dbReference type="InterPro" id="IPR050482">
    <property type="entry name" value="Sensor_HK_TwoCompSys"/>
</dbReference>
<keyword evidence="9" id="KW-0812">Transmembrane</keyword>
<evidence type="ECO:0000313" key="13">
    <source>
        <dbReference type="Proteomes" id="UP000293342"/>
    </source>
</evidence>
<keyword evidence="5" id="KW-0547">Nucleotide-binding</keyword>
<comment type="caution">
    <text evidence="12">The sequence shown here is derived from an EMBL/GenBank/DDBJ whole genome shotgun (WGS) entry which is preliminary data.</text>
</comment>
<evidence type="ECO:0000256" key="8">
    <source>
        <dbReference type="ARBA" id="ARBA00023012"/>
    </source>
</evidence>
<comment type="catalytic activity">
    <reaction evidence="1">
        <text>ATP + protein L-histidine = ADP + protein N-phospho-L-histidine.</text>
        <dbReference type="EC" id="2.7.13.3"/>
    </reaction>
</comment>
<sequence length="372" mass="39353">MNPSRSMVRRLARLRAVPAPAVDAAIAVVFLALVVVDRTQEPVDGGAAMVTLSVVLTLMIAGGLVVRRSFPLAGFVAGTVGLSVEALAGISSAVSPYANLIGIYSLGLYATRRRALLGPPMAVVGTAMYFAGNRDAAAFEGVGVLFSWIATWAVGYSNARRREEQERARRATRQQAIAEEQIRVARELHDVVGHTVNLLIVQAGAARLLLDTNPTKARELLAGMEQTGRDSLADLDQALGNLRPAPHPVPGLAQIPDLVRRLTSARVRVVLSLDPALQLPHTLDLSAYRIVQEGLTNVLKHAAPCAATVDVHRDGDAVVIEIADDGPGLPEQHVPGRGLLGIAERVSLCGGVLEQGRGPGRGFTLRAVLPLP</sequence>
<dbReference type="GO" id="GO:0016020">
    <property type="term" value="C:membrane"/>
    <property type="evidence" value="ECO:0007669"/>
    <property type="project" value="InterPro"/>
</dbReference>
<dbReference type="Proteomes" id="UP000293342">
    <property type="component" value="Unassembled WGS sequence"/>
</dbReference>
<reference evidence="12 13" key="1">
    <citation type="submission" date="2019-02" db="EMBL/GenBank/DDBJ databases">
        <title>Kribbella capetownensis sp. nov. and Kribbella speibonae sp. nov., isolated from soil.</title>
        <authorList>
            <person name="Curtis S.M."/>
            <person name="Norton I."/>
            <person name="Everest G.J."/>
            <person name="Meyers P.R."/>
        </authorList>
    </citation>
    <scope>NUCLEOTIDE SEQUENCE [LARGE SCALE GENOMIC DNA]</scope>
    <source>
        <strain evidence="12 13">YM53</strain>
    </source>
</reference>
<dbReference type="Pfam" id="PF02518">
    <property type="entry name" value="HATPase_c"/>
    <property type="match status" value="1"/>
</dbReference>
<dbReference type="AlphaFoldDB" id="A0A4R0JQZ9"/>
<dbReference type="SUPFAM" id="SSF55874">
    <property type="entry name" value="ATPase domain of HSP90 chaperone/DNA topoisomerase II/histidine kinase"/>
    <property type="match status" value="1"/>
</dbReference>
<dbReference type="InterPro" id="IPR003594">
    <property type="entry name" value="HATPase_dom"/>
</dbReference>
<keyword evidence="4" id="KW-0808">Transferase</keyword>
<feature type="transmembrane region" description="Helical" evidence="9">
    <location>
        <begin position="47"/>
        <end position="66"/>
    </location>
</feature>
<dbReference type="Gene3D" id="3.30.565.10">
    <property type="entry name" value="Histidine kinase-like ATPase, C-terminal domain"/>
    <property type="match status" value="1"/>
</dbReference>
<evidence type="ECO:0000256" key="6">
    <source>
        <dbReference type="ARBA" id="ARBA00022777"/>
    </source>
</evidence>
<dbReference type="InterPro" id="IPR036890">
    <property type="entry name" value="HATPase_C_sf"/>
</dbReference>
<feature type="transmembrane region" description="Helical" evidence="9">
    <location>
        <begin position="138"/>
        <end position="159"/>
    </location>
</feature>
<dbReference type="PANTHER" id="PTHR24421">
    <property type="entry name" value="NITRATE/NITRITE SENSOR PROTEIN NARX-RELATED"/>
    <property type="match status" value="1"/>
</dbReference>
<dbReference type="InterPro" id="IPR011712">
    <property type="entry name" value="Sig_transdc_His_kin_sub3_dim/P"/>
</dbReference>
<evidence type="ECO:0000256" key="2">
    <source>
        <dbReference type="ARBA" id="ARBA00012438"/>
    </source>
</evidence>
<evidence type="ECO:0000256" key="4">
    <source>
        <dbReference type="ARBA" id="ARBA00022679"/>
    </source>
</evidence>
<proteinExistence type="predicted"/>
<name>A0A4R0JQZ9_9ACTN</name>
<dbReference type="GO" id="GO:0000155">
    <property type="term" value="F:phosphorelay sensor kinase activity"/>
    <property type="evidence" value="ECO:0007669"/>
    <property type="project" value="InterPro"/>
</dbReference>
<evidence type="ECO:0000256" key="3">
    <source>
        <dbReference type="ARBA" id="ARBA00022553"/>
    </source>
</evidence>
<evidence type="ECO:0000256" key="9">
    <source>
        <dbReference type="SAM" id="Phobius"/>
    </source>
</evidence>
<dbReference type="Gene3D" id="1.20.5.1930">
    <property type="match status" value="1"/>
</dbReference>
<keyword evidence="9" id="KW-1133">Transmembrane helix</keyword>
<feature type="domain" description="Signal transduction histidine kinase subgroup 3 dimerisation and phosphoacceptor" evidence="11">
    <location>
        <begin position="181"/>
        <end position="245"/>
    </location>
</feature>
<dbReference type="EC" id="2.7.13.3" evidence="2"/>
<keyword evidence="6" id="KW-0418">Kinase</keyword>
<keyword evidence="7" id="KW-0067">ATP-binding</keyword>
<dbReference type="CDD" id="cd16917">
    <property type="entry name" value="HATPase_UhpB-NarQ-NarX-like"/>
    <property type="match status" value="1"/>
</dbReference>
<dbReference type="RefSeq" id="WP_131515145.1">
    <property type="nucleotide sequence ID" value="NZ_SJKD01000004.1"/>
</dbReference>
<feature type="domain" description="Histidine kinase/HSP90-like ATPase" evidence="10">
    <location>
        <begin position="287"/>
        <end position="371"/>
    </location>
</feature>
<dbReference type="GO" id="GO:0005524">
    <property type="term" value="F:ATP binding"/>
    <property type="evidence" value="ECO:0007669"/>
    <property type="project" value="UniProtKB-KW"/>
</dbReference>
<evidence type="ECO:0000256" key="7">
    <source>
        <dbReference type="ARBA" id="ARBA00022840"/>
    </source>
</evidence>
<evidence type="ECO:0000259" key="11">
    <source>
        <dbReference type="Pfam" id="PF07730"/>
    </source>
</evidence>
<dbReference type="OrthoDB" id="227596at2"/>
<keyword evidence="13" id="KW-1185">Reference proteome</keyword>